<organism evidence="2 3">
    <name type="scientific">Paratrimastix pyriformis</name>
    <dbReference type="NCBI Taxonomy" id="342808"/>
    <lineage>
        <taxon>Eukaryota</taxon>
        <taxon>Metamonada</taxon>
        <taxon>Preaxostyla</taxon>
        <taxon>Paratrimastigidae</taxon>
        <taxon>Paratrimastix</taxon>
    </lineage>
</organism>
<sequence>MPSKFDDFFRALPVSQHVRTAALIDAFRLPLWSYPPEEFTPRISPIQELNPKNGQGVMHVDITSCFWSIKNALRVDNQHSGIFFFTRKALLKPLPIESRVQNLDLVLWSLIPPTLTISLSPHWKWHPNFGLQLLMPQPHPVWQGPHLYGLFLVGGGAGRAVLEAVVVVGLIPRAGGGVALAVPQAEDSTAPTRRKHYPLHPPRPQADQSLTIQPSKAPTPCRDEVTTRFDLGRGVTAQADGAQRTDHGAGVGHGEIVLAHMHRMPSQHAGRTAEPRRAVETSGEDVAQPMQPDATASSPTAGMALAVLHAEKWLWWCSRYPTRHVPELISPPRHFSSLRPLQPSPSSPRPRHVATEYSSWQCSLRCGPTAAHAGLLGGRTADLSLNAPQWSQECPCDMPDG</sequence>
<evidence type="ECO:0000256" key="1">
    <source>
        <dbReference type="SAM" id="MobiDB-lite"/>
    </source>
</evidence>
<feature type="region of interest" description="Disordered" evidence="1">
    <location>
        <begin position="185"/>
        <end position="221"/>
    </location>
</feature>
<protein>
    <submittedName>
        <fullName evidence="2">Uncharacterized protein</fullName>
    </submittedName>
</protein>
<keyword evidence="3" id="KW-1185">Reference proteome</keyword>
<name>A0ABQ8UKD3_9EUKA</name>
<accession>A0ABQ8UKD3</accession>
<comment type="caution">
    <text evidence="2">The sequence shown here is derived from an EMBL/GenBank/DDBJ whole genome shotgun (WGS) entry which is preliminary data.</text>
</comment>
<dbReference type="EMBL" id="JAPMOS010000029">
    <property type="protein sequence ID" value="KAJ4458416.1"/>
    <property type="molecule type" value="Genomic_DNA"/>
</dbReference>
<reference evidence="2" key="1">
    <citation type="journal article" date="2022" name="bioRxiv">
        <title>Genomics of Preaxostyla Flagellates Illuminates Evolutionary Transitions and the Path Towards Mitochondrial Loss.</title>
        <authorList>
            <person name="Novak L.V.F."/>
            <person name="Treitli S.C."/>
            <person name="Pyrih J."/>
            <person name="Halakuc P."/>
            <person name="Pipaliya S.V."/>
            <person name="Vacek V."/>
            <person name="Brzon O."/>
            <person name="Soukal P."/>
            <person name="Eme L."/>
            <person name="Dacks J.B."/>
            <person name="Karnkowska A."/>
            <person name="Elias M."/>
            <person name="Hampl V."/>
        </authorList>
    </citation>
    <scope>NUCLEOTIDE SEQUENCE</scope>
    <source>
        <strain evidence="2">RCP-MX</strain>
    </source>
</reference>
<gene>
    <name evidence="2" type="ORF">PAPYR_5802</name>
</gene>
<evidence type="ECO:0000313" key="2">
    <source>
        <dbReference type="EMBL" id="KAJ4458416.1"/>
    </source>
</evidence>
<feature type="region of interest" description="Disordered" evidence="1">
    <location>
        <begin position="265"/>
        <end position="298"/>
    </location>
</feature>
<evidence type="ECO:0000313" key="3">
    <source>
        <dbReference type="Proteomes" id="UP001141327"/>
    </source>
</evidence>
<dbReference type="Proteomes" id="UP001141327">
    <property type="component" value="Unassembled WGS sequence"/>
</dbReference>
<proteinExistence type="predicted"/>
<feature type="compositionally biased region" description="Polar residues" evidence="1">
    <location>
        <begin position="206"/>
        <end position="216"/>
    </location>
</feature>